<dbReference type="AlphaFoldDB" id="A0AA46TDS2"/>
<evidence type="ECO:0000313" key="3">
    <source>
        <dbReference type="Proteomes" id="UP001164390"/>
    </source>
</evidence>
<dbReference type="Proteomes" id="UP001164390">
    <property type="component" value="Chromosome"/>
</dbReference>
<evidence type="ECO:0000313" key="2">
    <source>
        <dbReference type="EMBL" id="UYM03442.1"/>
    </source>
</evidence>
<protein>
    <submittedName>
        <fullName evidence="2">Uncharacterized protein</fullName>
    </submittedName>
</protein>
<reference evidence="2" key="1">
    <citation type="submission" date="2022-01" db="EMBL/GenBank/DDBJ databases">
        <title>Nocardioidaceae gen. sp. A5X3R13.</title>
        <authorList>
            <person name="Lopez Marin M.A."/>
            <person name="Uhlik O."/>
        </authorList>
    </citation>
    <scope>NUCLEOTIDE SEQUENCE</scope>
    <source>
        <strain evidence="2">A5X3R13</strain>
    </source>
</reference>
<accession>A0AA46TDS2</accession>
<dbReference type="KEGG" id="sgrg:L0C25_12835"/>
<proteinExistence type="predicted"/>
<name>A0AA46TDS2_9ACTN</name>
<feature type="region of interest" description="Disordered" evidence="1">
    <location>
        <begin position="1"/>
        <end position="24"/>
    </location>
</feature>
<keyword evidence="3" id="KW-1185">Reference proteome</keyword>
<gene>
    <name evidence="2" type="ORF">L0C25_12835</name>
</gene>
<dbReference type="EMBL" id="CP094970">
    <property type="protein sequence ID" value="UYM03442.1"/>
    <property type="molecule type" value="Genomic_DNA"/>
</dbReference>
<evidence type="ECO:0000256" key="1">
    <source>
        <dbReference type="SAM" id="MobiDB-lite"/>
    </source>
</evidence>
<dbReference type="RefSeq" id="WP_271632049.1">
    <property type="nucleotide sequence ID" value="NZ_CP094970.1"/>
</dbReference>
<organism evidence="2 3">
    <name type="scientific">Solicola gregarius</name>
    <dbReference type="NCBI Taxonomy" id="2908642"/>
    <lineage>
        <taxon>Bacteria</taxon>
        <taxon>Bacillati</taxon>
        <taxon>Actinomycetota</taxon>
        <taxon>Actinomycetes</taxon>
        <taxon>Propionibacteriales</taxon>
        <taxon>Nocardioidaceae</taxon>
        <taxon>Solicola</taxon>
    </lineage>
</organism>
<sequence length="301" mass="33483">MTIESAPDESSVKALTPDERDDLTRAEETIERGLTTFVEVGAALARVRDQRLYRDEYGTFDEYCRKRWGLSKGHASDFIARARETVAIATTDPRAPRPTNLGQARELSGLEPESAARVMRTVHERTNGKPTGKVIRLVRAEQQSADDNAAPAATKKSHRRNPLVGVYGYAVRDLMRLADRFERLHADDRFAVNRETLAGRYKSMVSESIAKLGDVNHELEPARGLATSEASPRNVKNYRGNGPVEAMSNVITTLAGMTLPMKELAADDFADLTDDERARWVDEMDKSLAELGRVVDLIKVK</sequence>